<sequence length="291" mass="32629">MCVSSGMSRVRVANLARIIRVQLVISHERYLGLPNFAGRNKKAIFANIRDHVWDRIKGLIPLNLGGSLYSALRCHRRRAKSSTHALWCYPSLKKIRAMCPFMKNLKVHESLAMNDEIVPWNVSFLDDYRRANMKELDSVGRTTKVILAWHPPPTGQFKVNTDASTDVNGGKVGIGIIFQDDQGKVMESNAHKIMAGYSTQIDEAEVLLRGLRFVREVGMWLCVLETDARVEVNLINAKSVPCFEIGLIMSDIFILLANSPNFSVGFTPRKVNMDAHSLAKLGLNIVDDFFG</sequence>
<evidence type="ECO:0000313" key="2">
    <source>
        <dbReference type="EMBL" id="KAK3205250.1"/>
    </source>
</evidence>
<name>A0AAE0A796_9ROSI</name>
<comment type="caution">
    <text evidence="2">The sequence shown here is derived from an EMBL/GenBank/DDBJ whole genome shotgun (WGS) entry which is preliminary data.</text>
</comment>
<evidence type="ECO:0000259" key="1">
    <source>
        <dbReference type="Pfam" id="PF13456"/>
    </source>
</evidence>
<dbReference type="GO" id="GO:0003676">
    <property type="term" value="F:nucleic acid binding"/>
    <property type="evidence" value="ECO:0007669"/>
    <property type="project" value="InterPro"/>
</dbReference>
<dbReference type="Pfam" id="PF13456">
    <property type="entry name" value="RVT_3"/>
    <property type="match status" value="1"/>
</dbReference>
<dbReference type="InterPro" id="IPR036397">
    <property type="entry name" value="RNaseH_sf"/>
</dbReference>
<organism evidence="2 3">
    <name type="scientific">Dipteronia sinensis</name>
    <dbReference type="NCBI Taxonomy" id="43782"/>
    <lineage>
        <taxon>Eukaryota</taxon>
        <taxon>Viridiplantae</taxon>
        <taxon>Streptophyta</taxon>
        <taxon>Embryophyta</taxon>
        <taxon>Tracheophyta</taxon>
        <taxon>Spermatophyta</taxon>
        <taxon>Magnoliopsida</taxon>
        <taxon>eudicotyledons</taxon>
        <taxon>Gunneridae</taxon>
        <taxon>Pentapetalae</taxon>
        <taxon>rosids</taxon>
        <taxon>malvids</taxon>
        <taxon>Sapindales</taxon>
        <taxon>Sapindaceae</taxon>
        <taxon>Hippocastanoideae</taxon>
        <taxon>Acereae</taxon>
        <taxon>Dipteronia</taxon>
    </lineage>
</organism>
<accession>A0AAE0A796</accession>
<dbReference type="Proteomes" id="UP001281410">
    <property type="component" value="Unassembled WGS sequence"/>
</dbReference>
<dbReference type="PANTHER" id="PTHR47074">
    <property type="entry name" value="BNAC02G40300D PROTEIN"/>
    <property type="match status" value="1"/>
</dbReference>
<feature type="domain" description="RNase H type-1" evidence="1">
    <location>
        <begin position="160"/>
        <end position="281"/>
    </location>
</feature>
<dbReference type="PANTHER" id="PTHR47074:SF11">
    <property type="entry name" value="REVERSE TRANSCRIPTASE-LIKE PROTEIN"/>
    <property type="match status" value="1"/>
</dbReference>
<protein>
    <recommendedName>
        <fullName evidence="1">RNase H type-1 domain-containing protein</fullName>
    </recommendedName>
</protein>
<dbReference type="InterPro" id="IPR044730">
    <property type="entry name" value="RNase_H-like_dom_plant"/>
</dbReference>
<evidence type="ECO:0000313" key="3">
    <source>
        <dbReference type="Proteomes" id="UP001281410"/>
    </source>
</evidence>
<reference evidence="2" key="1">
    <citation type="journal article" date="2023" name="Plant J.">
        <title>Genome sequences and population genomics provide insights into the demographic history, inbreeding, and mutation load of two 'living fossil' tree species of Dipteronia.</title>
        <authorList>
            <person name="Feng Y."/>
            <person name="Comes H.P."/>
            <person name="Chen J."/>
            <person name="Zhu S."/>
            <person name="Lu R."/>
            <person name="Zhang X."/>
            <person name="Li P."/>
            <person name="Qiu J."/>
            <person name="Olsen K.M."/>
            <person name="Qiu Y."/>
        </authorList>
    </citation>
    <scope>NUCLEOTIDE SEQUENCE</scope>
    <source>
        <strain evidence="2">NBL</strain>
    </source>
</reference>
<dbReference type="InterPro" id="IPR012337">
    <property type="entry name" value="RNaseH-like_sf"/>
</dbReference>
<proteinExistence type="predicted"/>
<dbReference type="InterPro" id="IPR002156">
    <property type="entry name" value="RNaseH_domain"/>
</dbReference>
<dbReference type="EMBL" id="JANJYJ010000006">
    <property type="protein sequence ID" value="KAK3205250.1"/>
    <property type="molecule type" value="Genomic_DNA"/>
</dbReference>
<dbReference type="CDD" id="cd06222">
    <property type="entry name" value="RNase_H_like"/>
    <property type="match status" value="1"/>
</dbReference>
<dbReference type="InterPro" id="IPR052929">
    <property type="entry name" value="RNase_H-like_EbsB-rel"/>
</dbReference>
<dbReference type="AlphaFoldDB" id="A0AAE0A796"/>
<dbReference type="Gene3D" id="3.30.420.10">
    <property type="entry name" value="Ribonuclease H-like superfamily/Ribonuclease H"/>
    <property type="match status" value="1"/>
</dbReference>
<dbReference type="GO" id="GO:0004523">
    <property type="term" value="F:RNA-DNA hybrid ribonuclease activity"/>
    <property type="evidence" value="ECO:0007669"/>
    <property type="project" value="InterPro"/>
</dbReference>
<keyword evidence="3" id="KW-1185">Reference proteome</keyword>
<dbReference type="SUPFAM" id="SSF53098">
    <property type="entry name" value="Ribonuclease H-like"/>
    <property type="match status" value="1"/>
</dbReference>
<gene>
    <name evidence="2" type="ORF">Dsin_019296</name>
</gene>